<gene>
    <name evidence="1" type="ORF">MENT_LOCUS31779</name>
</gene>
<protein>
    <submittedName>
        <fullName evidence="1">Uncharacterized protein</fullName>
    </submittedName>
</protein>
<evidence type="ECO:0000313" key="2">
    <source>
        <dbReference type="Proteomes" id="UP000580250"/>
    </source>
</evidence>
<proteinExistence type="predicted"/>
<evidence type="ECO:0000313" key="1">
    <source>
        <dbReference type="EMBL" id="CAD2179756.1"/>
    </source>
</evidence>
<name>A0A6V7VXU3_MELEN</name>
<organism evidence="1 2">
    <name type="scientific">Meloidogyne enterolobii</name>
    <name type="common">Root-knot nematode worm</name>
    <name type="synonym">Meloidogyne mayaguensis</name>
    <dbReference type="NCBI Taxonomy" id="390850"/>
    <lineage>
        <taxon>Eukaryota</taxon>
        <taxon>Metazoa</taxon>
        <taxon>Ecdysozoa</taxon>
        <taxon>Nematoda</taxon>
        <taxon>Chromadorea</taxon>
        <taxon>Rhabditida</taxon>
        <taxon>Tylenchina</taxon>
        <taxon>Tylenchomorpha</taxon>
        <taxon>Tylenchoidea</taxon>
        <taxon>Meloidogynidae</taxon>
        <taxon>Meloidogyninae</taxon>
        <taxon>Meloidogyne</taxon>
    </lineage>
</organism>
<dbReference type="Proteomes" id="UP000580250">
    <property type="component" value="Unassembled WGS sequence"/>
</dbReference>
<dbReference type="OrthoDB" id="9973206at2759"/>
<reference evidence="1 2" key="1">
    <citation type="submission" date="2020-08" db="EMBL/GenBank/DDBJ databases">
        <authorList>
            <person name="Koutsovoulos G."/>
            <person name="Danchin GJ E."/>
        </authorList>
    </citation>
    <scope>NUCLEOTIDE SEQUENCE [LARGE SCALE GENOMIC DNA]</scope>
</reference>
<comment type="caution">
    <text evidence="1">The sequence shown here is derived from an EMBL/GenBank/DDBJ whole genome shotgun (WGS) entry which is preliminary data.</text>
</comment>
<dbReference type="AlphaFoldDB" id="A0A6V7VXU3"/>
<accession>A0A6V7VXU3</accession>
<sequence>MTSFYIILPSNTNVDGNRTNAFRVRLPRKLQFNSEWYVGLTVMVYPHSWPSIGTSTDQFVTVTWQSGEIVRVAVPSGNLTNPQQLKESLDRSLSEGCETFAVNLSVTELEYKKRIKELKTKSKEVYNKQKEEKRIETNASEIQEDDLKSENEIYEEMLRDFNSSLDENTKKLLSLTRESGFEPWLQVYRKPGIACAFDFHSYKNRFSLFVGKKYVKKVEITEQLAYILGFDKTVLNESTIAKFMPDMSGGVSCFHVYAPGLIEPMVIGDVTAPVLRIVTIRGKQDEIIEEQFLSVQYHKLLVKEIAEILIEIRTAGGVLMPFQYGTCTLTLHFKKSAYF</sequence>
<dbReference type="EMBL" id="CAJEWN010000352">
    <property type="protein sequence ID" value="CAD2179756.1"/>
    <property type="molecule type" value="Genomic_DNA"/>
</dbReference>